<reference evidence="8" key="1">
    <citation type="submission" date="2022-02" db="EMBL/GenBank/DDBJ databases">
        <authorList>
            <person name="Henning P.M."/>
            <person name="McCubbin A.G."/>
            <person name="Shore J.S."/>
        </authorList>
    </citation>
    <scope>NUCLEOTIDE SEQUENCE</scope>
    <source>
        <strain evidence="8">F60SS</strain>
        <tissue evidence="8">Leaves</tissue>
    </source>
</reference>
<dbReference type="FunFam" id="3.30.730.10:FF:000001">
    <property type="entry name" value="Ethylene-responsive transcription factor 2"/>
    <property type="match status" value="1"/>
</dbReference>
<evidence type="ECO:0000313" key="9">
    <source>
        <dbReference type="Proteomes" id="UP001141552"/>
    </source>
</evidence>
<protein>
    <recommendedName>
        <fullName evidence="7">AP2/ERF domain-containing protein</fullName>
    </recommendedName>
</protein>
<gene>
    <name evidence="8" type="ORF">Tsubulata_005317</name>
</gene>
<dbReference type="Gene3D" id="3.30.730.10">
    <property type="entry name" value="AP2/ERF domain"/>
    <property type="match status" value="1"/>
</dbReference>
<dbReference type="GO" id="GO:0005634">
    <property type="term" value="C:nucleus"/>
    <property type="evidence" value="ECO:0007669"/>
    <property type="project" value="UniProtKB-SubCell"/>
</dbReference>
<dbReference type="SUPFAM" id="SSF54171">
    <property type="entry name" value="DNA-binding domain"/>
    <property type="match status" value="1"/>
</dbReference>
<keyword evidence="9" id="KW-1185">Reference proteome</keyword>
<dbReference type="InterPro" id="IPR016177">
    <property type="entry name" value="DNA-bd_dom_sf"/>
</dbReference>
<name>A0A9Q0IZK3_9ROSI</name>
<dbReference type="OrthoDB" id="1647183at2759"/>
<dbReference type="PROSITE" id="PS51032">
    <property type="entry name" value="AP2_ERF"/>
    <property type="match status" value="1"/>
</dbReference>
<dbReference type="CDD" id="cd00018">
    <property type="entry name" value="AP2"/>
    <property type="match status" value="1"/>
</dbReference>
<dbReference type="PRINTS" id="PR00367">
    <property type="entry name" value="ETHRSPELEMNT"/>
</dbReference>
<dbReference type="InterPro" id="IPR036955">
    <property type="entry name" value="AP2/ERF_dom_sf"/>
</dbReference>
<organism evidence="8 9">
    <name type="scientific">Turnera subulata</name>
    <dbReference type="NCBI Taxonomy" id="218843"/>
    <lineage>
        <taxon>Eukaryota</taxon>
        <taxon>Viridiplantae</taxon>
        <taxon>Streptophyta</taxon>
        <taxon>Embryophyta</taxon>
        <taxon>Tracheophyta</taxon>
        <taxon>Spermatophyta</taxon>
        <taxon>Magnoliopsida</taxon>
        <taxon>eudicotyledons</taxon>
        <taxon>Gunneridae</taxon>
        <taxon>Pentapetalae</taxon>
        <taxon>rosids</taxon>
        <taxon>fabids</taxon>
        <taxon>Malpighiales</taxon>
        <taxon>Passifloraceae</taxon>
        <taxon>Turnera</taxon>
    </lineage>
</organism>
<evidence type="ECO:0000256" key="2">
    <source>
        <dbReference type="ARBA" id="ARBA00023015"/>
    </source>
</evidence>
<comment type="subcellular location">
    <subcellularLocation>
        <location evidence="1">Nucleus</location>
    </subcellularLocation>
</comment>
<dbReference type="SMART" id="SM00380">
    <property type="entry name" value="AP2"/>
    <property type="match status" value="1"/>
</dbReference>
<dbReference type="Proteomes" id="UP001141552">
    <property type="component" value="Unassembled WGS sequence"/>
</dbReference>
<dbReference type="InterPro" id="IPR001471">
    <property type="entry name" value="AP2/ERF_dom"/>
</dbReference>
<dbReference type="AlphaFoldDB" id="A0A9Q0IZK3"/>
<evidence type="ECO:0000256" key="4">
    <source>
        <dbReference type="ARBA" id="ARBA00023163"/>
    </source>
</evidence>
<dbReference type="PANTHER" id="PTHR31190">
    <property type="entry name" value="DNA-BINDING DOMAIN"/>
    <property type="match status" value="1"/>
</dbReference>
<evidence type="ECO:0000256" key="5">
    <source>
        <dbReference type="ARBA" id="ARBA00023242"/>
    </source>
</evidence>
<reference evidence="8" key="2">
    <citation type="journal article" date="2023" name="Plants (Basel)">
        <title>Annotation of the Turnera subulata (Passifloraceae) Draft Genome Reveals the S-Locus Evolved after the Divergence of Turneroideae from Passifloroideae in a Stepwise Manner.</title>
        <authorList>
            <person name="Henning P.M."/>
            <person name="Roalson E.H."/>
            <person name="Mir W."/>
            <person name="McCubbin A.G."/>
            <person name="Shore J.S."/>
        </authorList>
    </citation>
    <scope>NUCLEOTIDE SEQUENCE</scope>
    <source>
        <strain evidence="8">F60SS</strain>
    </source>
</reference>
<proteinExistence type="inferred from homology"/>
<keyword evidence="4" id="KW-0804">Transcription</keyword>
<evidence type="ECO:0000256" key="6">
    <source>
        <dbReference type="ARBA" id="ARBA00024343"/>
    </source>
</evidence>
<dbReference type="GO" id="GO:0009873">
    <property type="term" value="P:ethylene-activated signaling pathway"/>
    <property type="evidence" value="ECO:0007669"/>
    <property type="project" value="InterPro"/>
</dbReference>
<dbReference type="GO" id="GO:0003677">
    <property type="term" value="F:DNA binding"/>
    <property type="evidence" value="ECO:0007669"/>
    <property type="project" value="UniProtKB-KW"/>
</dbReference>
<accession>A0A9Q0IZK3</accession>
<evidence type="ECO:0000313" key="8">
    <source>
        <dbReference type="EMBL" id="KAJ4822854.1"/>
    </source>
</evidence>
<dbReference type="InterPro" id="IPR044808">
    <property type="entry name" value="ERF_plant"/>
</dbReference>
<comment type="caution">
    <text evidence="8">The sequence shown here is derived from an EMBL/GenBank/DDBJ whole genome shotgun (WGS) entry which is preliminary data.</text>
</comment>
<dbReference type="EMBL" id="JAKUCV010007561">
    <property type="protein sequence ID" value="KAJ4822854.1"/>
    <property type="molecule type" value="Genomic_DNA"/>
</dbReference>
<dbReference type="PANTHER" id="PTHR31190:SF449">
    <property type="entry name" value="AP2_ERF DOMAIN-CONTAINING PROTEIN"/>
    <property type="match status" value="1"/>
</dbReference>
<keyword evidence="5" id="KW-0539">Nucleus</keyword>
<evidence type="ECO:0000259" key="7">
    <source>
        <dbReference type="PROSITE" id="PS51032"/>
    </source>
</evidence>
<feature type="domain" description="AP2/ERF" evidence="7">
    <location>
        <begin position="97"/>
        <end position="157"/>
    </location>
</feature>
<sequence>MFLDQEDDHSSQGAAAMNISSSTTSAPAYTCSSVFLNESWGDLPLKPNDSDDMIVYTALCDAANFGWVPEAAGGATLAPVELAGTRKEARAEEKRLQYKGVRRRPWGKYAAEIRDPKKKRGAGRVWLGTYNTPEEAALAYDKAAFKLRGSKAKLNFPNLLVSP</sequence>
<evidence type="ECO:0000256" key="1">
    <source>
        <dbReference type="ARBA" id="ARBA00004123"/>
    </source>
</evidence>
<keyword evidence="3" id="KW-0238">DNA-binding</keyword>
<evidence type="ECO:0000256" key="3">
    <source>
        <dbReference type="ARBA" id="ARBA00023125"/>
    </source>
</evidence>
<keyword evidence="2" id="KW-0805">Transcription regulation</keyword>
<dbReference type="GO" id="GO:0003700">
    <property type="term" value="F:DNA-binding transcription factor activity"/>
    <property type="evidence" value="ECO:0007669"/>
    <property type="project" value="InterPro"/>
</dbReference>
<comment type="similarity">
    <text evidence="6">Belongs to the AP2/ERF transcription factor family. ERF subfamily.</text>
</comment>
<dbReference type="Pfam" id="PF00847">
    <property type="entry name" value="AP2"/>
    <property type="match status" value="1"/>
</dbReference>